<dbReference type="AlphaFoldDB" id="A0A6I6XKI6"/>
<accession>A0A6I6XKI6</accession>
<dbReference type="RefSeq" id="WP_159409731.1">
    <property type="nucleotide sequence ID" value="NZ_CP026115.2"/>
</dbReference>
<organism evidence="2 3">
    <name type="scientific">Pseudomonas putida</name>
    <name type="common">Arthrobacter siderocapsulatus</name>
    <dbReference type="NCBI Taxonomy" id="303"/>
    <lineage>
        <taxon>Bacteria</taxon>
        <taxon>Pseudomonadati</taxon>
        <taxon>Pseudomonadota</taxon>
        <taxon>Gammaproteobacteria</taxon>
        <taxon>Pseudomonadales</taxon>
        <taxon>Pseudomonadaceae</taxon>
        <taxon>Pseudomonas</taxon>
    </lineage>
</organism>
<reference evidence="2 3" key="1">
    <citation type="submission" date="2020-02" db="EMBL/GenBank/DDBJ databases">
        <title>Pseudomonas Putida W5 Complete Genome Assembly.</title>
        <authorList>
            <person name="Yuan Z.-C."/>
            <person name="Shaw G.A."/>
            <person name="Cusano A.D."/>
            <person name="Caddey B.J."/>
            <person name="Weselowski B.J."/>
        </authorList>
    </citation>
    <scope>NUCLEOTIDE SEQUENCE [LARGE SCALE GENOMIC DNA]</scope>
    <source>
        <strain evidence="2 3">W5</strain>
    </source>
</reference>
<evidence type="ECO:0000313" key="3">
    <source>
        <dbReference type="Proteomes" id="UP000464480"/>
    </source>
</evidence>
<evidence type="ECO:0000313" key="2">
    <source>
        <dbReference type="EMBL" id="QHG64341.1"/>
    </source>
</evidence>
<protein>
    <submittedName>
        <fullName evidence="2">Uncharacterized protein</fullName>
    </submittedName>
</protein>
<evidence type="ECO:0000256" key="1">
    <source>
        <dbReference type="SAM" id="MobiDB-lite"/>
    </source>
</evidence>
<proteinExistence type="predicted"/>
<dbReference type="Proteomes" id="UP000464480">
    <property type="component" value="Chromosome"/>
</dbReference>
<dbReference type="EMBL" id="CP026115">
    <property type="protein sequence ID" value="QHG64341.1"/>
    <property type="molecule type" value="Genomic_DNA"/>
</dbReference>
<feature type="region of interest" description="Disordered" evidence="1">
    <location>
        <begin position="1"/>
        <end position="25"/>
    </location>
</feature>
<gene>
    <name evidence="2" type="ORF">C2H86_07900</name>
</gene>
<name>A0A6I6XKI6_PSEPU</name>
<sequence>MAEGNAEDGINHPAAEAQASPNPLTLQIYPMRSYMDEGELRRRGGPAYSVPRRHAEELVEKKLASFDPLKE</sequence>